<dbReference type="RefSeq" id="WP_182543163.1">
    <property type="nucleotide sequence ID" value="NZ_JACGWZ010000001.1"/>
</dbReference>
<name>A0A839DX05_9PSEU</name>
<proteinExistence type="predicted"/>
<gene>
    <name evidence="1" type="ORF">FHX42_001306</name>
</gene>
<organism evidence="1 2">
    <name type="scientific">Halosaccharopolyspora lacisalsi</name>
    <dbReference type="NCBI Taxonomy" id="1000566"/>
    <lineage>
        <taxon>Bacteria</taxon>
        <taxon>Bacillati</taxon>
        <taxon>Actinomycetota</taxon>
        <taxon>Actinomycetes</taxon>
        <taxon>Pseudonocardiales</taxon>
        <taxon>Pseudonocardiaceae</taxon>
        <taxon>Halosaccharopolyspora</taxon>
    </lineage>
</organism>
<dbReference type="Proteomes" id="UP000569329">
    <property type="component" value="Unassembled WGS sequence"/>
</dbReference>
<protein>
    <submittedName>
        <fullName evidence="1">Uncharacterized protein</fullName>
    </submittedName>
</protein>
<comment type="caution">
    <text evidence="1">The sequence shown here is derived from an EMBL/GenBank/DDBJ whole genome shotgun (WGS) entry which is preliminary data.</text>
</comment>
<reference evidence="1 2" key="1">
    <citation type="submission" date="2020-07" db="EMBL/GenBank/DDBJ databases">
        <title>Sequencing the genomes of 1000 actinobacteria strains.</title>
        <authorList>
            <person name="Klenk H.-P."/>
        </authorList>
    </citation>
    <scope>NUCLEOTIDE SEQUENCE [LARGE SCALE GENOMIC DNA]</scope>
    <source>
        <strain evidence="1 2">DSM 45975</strain>
    </source>
</reference>
<dbReference type="AlphaFoldDB" id="A0A839DX05"/>
<dbReference type="EMBL" id="JACGWZ010000001">
    <property type="protein sequence ID" value="MBA8823977.1"/>
    <property type="molecule type" value="Genomic_DNA"/>
</dbReference>
<evidence type="ECO:0000313" key="1">
    <source>
        <dbReference type="EMBL" id="MBA8823977.1"/>
    </source>
</evidence>
<keyword evidence="2" id="KW-1185">Reference proteome</keyword>
<evidence type="ECO:0000313" key="2">
    <source>
        <dbReference type="Proteomes" id="UP000569329"/>
    </source>
</evidence>
<accession>A0A839DX05</accession>
<sequence>MPRTDELRLALKALGVTTPPALMSPSYDKRTRVRTTLSLANALLGTAEREIVRAEMDLGYTSLPQDEIDAVVRASERSVDAAAGWAEESAEGQHAVLHWRTTRLHRALAQRLESAETDPALAAACDAAALTAVLLGYCEARELQFIDTEHAEGWRGMPETSLHDAIALQERISDVLSGLSA</sequence>